<evidence type="ECO:0000256" key="1">
    <source>
        <dbReference type="SAM" id="Phobius"/>
    </source>
</evidence>
<dbReference type="AlphaFoldDB" id="A0A9W7EL30"/>
<keyword evidence="1" id="KW-0472">Membrane</keyword>
<protein>
    <recommendedName>
        <fullName evidence="4">Thioredoxin domain-containing protein</fullName>
    </recommendedName>
</protein>
<name>A0A9W7EL30_9STRA</name>
<sequence>MTTTTPVSRFLAFLKRSWSLPAFIQSVSLAGLGFLLTLSVLGVNNWRDLESKDYMMPAAVGAFVYWRNGLLHQADGGEEEGGGNDGVLDRRAPRLGRTITWLHGPPPPTSFISNVSSIFTIIYVFSPSCPHSQKNFPGFLSAAFNFVGKGEGREVSFCGITKDDEELEGYLTVLKKNKNLNKISVGIDTGGVIDKLQKNFNIESIPHVYVVRDGSVEWDGHPCNLENVLANMVGFWD</sequence>
<organism evidence="2 3">
    <name type="scientific">Triparma laevis f. inornata</name>
    <dbReference type="NCBI Taxonomy" id="1714386"/>
    <lineage>
        <taxon>Eukaryota</taxon>
        <taxon>Sar</taxon>
        <taxon>Stramenopiles</taxon>
        <taxon>Ochrophyta</taxon>
        <taxon>Bolidophyceae</taxon>
        <taxon>Parmales</taxon>
        <taxon>Triparmaceae</taxon>
        <taxon>Triparma</taxon>
    </lineage>
</organism>
<dbReference type="EMBL" id="BLQM01000304">
    <property type="protein sequence ID" value="GMH81785.1"/>
    <property type="molecule type" value="Genomic_DNA"/>
</dbReference>
<dbReference type="Proteomes" id="UP001162640">
    <property type="component" value="Unassembled WGS sequence"/>
</dbReference>
<gene>
    <name evidence="2" type="ORF">TL16_g09044</name>
</gene>
<evidence type="ECO:0000313" key="2">
    <source>
        <dbReference type="EMBL" id="GMH81785.1"/>
    </source>
</evidence>
<keyword evidence="1" id="KW-1133">Transmembrane helix</keyword>
<evidence type="ECO:0000313" key="3">
    <source>
        <dbReference type="Proteomes" id="UP001162640"/>
    </source>
</evidence>
<dbReference type="SUPFAM" id="SSF52833">
    <property type="entry name" value="Thioredoxin-like"/>
    <property type="match status" value="1"/>
</dbReference>
<accession>A0A9W7EL30</accession>
<reference evidence="3" key="1">
    <citation type="journal article" date="2023" name="Commun. Biol.">
        <title>Genome analysis of Parmales, the sister group of diatoms, reveals the evolutionary specialization of diatoms from phago-mixotrophs to photoautotrophs.</title>
        <authorList>
            <person name="Ban H."/>
            <person name="Sato S."/>
            <person name="Yoshikawa S."/>
            <person name="Yamada K."/>
            <person name="Nakamura Y."/>
            <person name="Ichinomiya M."/>
            <person name="Sato N."/>
            <person name="Blanc-Mathieu R."/>
            <person name="Endo H."/>
            <person name="Kuwata A."/>
            <person name="Ogata H."/>
        </authorList>
    </citation>
    <scope>NUCLEOTIDE SEQUENCE [LARGE SCALE GENOMIC DNA]</scope>
</reference>
<evidence type="ECO:0008006" key="4">
    <source>
        <dbReference type="Google" id="ProtNLM"/>
    </source>
</evidence>
<dbReference type="InterPro" id="IPR036249">
    <property type="entry name" value="Thioredoxin-like_sf"/>
</dbReference>
<comment type="caution">
    <text evidence="2">The sequence shown here is derived from an EMBL/GenBank/DDBJ whole genome shotgun (WGS) entry which is preliminary data.</text>
</comment>
<feature type="transmembrane region" description="Helical" evidence="1">
    <location>
        <begin position="20"/>
        <end position="46"/>
    </location>
</feature>
<keyword evidence="1" id="KW-0812">Transmembrane</keyword>
<dbReference type="Gene3D" id="3.40.30.10">
    <property type="entry name" value="Glutaredoxin"/>
    <property type="match status" value="1"/>
</dbReference>
<proteinExistence type="predicted"/>